<proteinExistence type="predicted"/>
<gene>
    <name evidence="1" type="ORF">H8S54_08690</name>
</gene>
<comment type="caution">
    <text evidence="1">The sequence shown here is derived from an EMBL/GenBank/DDBJ whole genome shotgun (WGS) entry which is preliminary data.</text>
</comment>
<evidence type="ECO:0000313" key="1">
    <source>
        <dbReference type="EMBL" id="MBC5651181.1"/>
    </source>
</evidence>
<dbReference type="Proteomes" id="UP000652847">
    <property type="component" value="Unassembled WGS sequence"/>
</dbReference>
<dbReference type="AlphaFoldDB" id="A0A8I0AJB6"/>
<dbReference type="RefSeq" id="WP_178105259.1">
    <property type="nucleotide sequence ID" value="NZ_JACOOT010000019.1"/>
</dbReference>
<keyword evidence="2" id="KW-1185">Reference proteome</keyword>
<reference evidence="1 2" key="1">
    <citation type="submission" date="2020-08" db="EMBL/GenBank/DDBJ databases">
        <title>Genome public.</title>
        <authorList>
            <person name="Liu C."/>
            <person name="Sun Q."/>
        </authorList>
    </citation>
    <scope>NUCLEOTIDE SEQUENCE [LARGE SCALE GENOMIC DNA]</scope>
    <source>
        <strain evidence="1 2">BX17</strain>
    </source>
</reference>
<dbReference type="EMBL" id="JACOOT010000019">
    <property type="protein sequence ID" value="MBC5651181.1"/>
    <property type="molecule type" value="Genomic_DNA"/>
</dbReference>
<evidence type="ECO:0000313" key="2">
    <source>
        <dbReference type="Proteomes" id="UP000652847"/>
    </source>
</evidence>
<accession>A0A8I0AJB6</accession>
<sequence length="142" mass="15485">MDIGITEGKGIVYIHPARISQPLNFLPGSVYASGCDEKGNTTDALLKEVPAWQPGSWYETCKGKPNQKELEAMLGRPYHFVKPRKGQFTMDNSVEEMKDASSAGAPLRSMQISGGMKGGLVPALLEFANGHFLRGIWKMITG</sequence>
<name>A0A8I0AJB6_9FIRM</name>
<protein>
    <submittedName>
        <fullName evidence="1">Uncharacterized protein</fullName>
    </submittedName>
</protein>
<organism evidence="1 2">
    <name type="scientific">Blautia segnis</name>
    <dbReference type="NCBI Taxonomy" id="2763030"/>
    <lineage>
        <taxon>Bacteria</taxon>
        <taxon>Bacillati</taxon>
        <taxon>Bacillota</taxon>
        <taxon>Clostridia</taxon>
        <taxon>Lachnospirales</taxon>
        <taxon>Lachnospiraceae</taxon>
        <taxon>Blautia</taxon>
    </lineage>
</organism>